<dbReference type="Proteomes" id="UP001596395">
    <property type="component" value="Unassembled WGS sequence"/>
</dbReference>
<organism evidence="1 2">
    <name type="scientific">Halorubellus litoreus</name>
    <dbReference type="NCBI Taxonomy" id="755308"/>
    <lineage>
        <taxon>Archaea</taxon>
        <taxon>Methanobacteriati</taxon>
        <taxon>Methanobacteriota</taxon>
        <taxon>Stenosarchaea group</taxon>
        <taxon>Halobacteria</taxon>
        <taxon>Halobacteriales</taxon>
        <taxon>Halorubellaceae</taxon>
        <taxon>Halorubellus</taxon>
    </lineage>
</organism>
<comment type="caution">
    <text evidence="1">The sequence shown here is derived from an EMBL/GenBank/DDBJ whole genome shotgun (WGS) entry which is preliminary data.</text>
</comment>
<keyword evidence="2" id="KW-1185">Reference proteome</keyword>
<dbReference type="RefSeq" id="WP_336350312.1">
    <property type="nucleotide sequence ID" value="NZ_JAZAQL010000002.1"/>
</dbReference>
<dbReference type="EMBL" id="JBHSXN010000002">
    <property type="protein sequence ID" value="MFC6953351.1"/>
    <property type="molecule type" value="Genomic_DNA"/>
</dbReference>
<dbReference type="AlphaFoldDB" id="A0ABD5VHE0"/>
<accession>A0ABD5VHE0</accession>
<name>A0ABD5VHE0_9EURY</name>
<reference evidence="1 2" key="1">
    <citation type="journal article" date="2019" name="Int. J. Syst. Evol. Microbiol.">
        <title>The Global Catalogue of Microorganisms (GCM) 10K type strain sequencing project: providing services to taxonomists for standard genome sequencing and annotation.</title>
        <authorList>
            <consortium name="The Broad Institute Genomics Platform"/>
            <consortium name="The Broad Institute Genome Sequencing Center for Infectious Disease"/>
            <person name="Wu L."/>
            <person name="Ma J."/>
        </authorList>
    </citation>
    <scope>NUCLEOTIDE SEQUENCE [LARGE SCALE GENOMIC DNA]</scope>
    <source>
        <strain evidence="1 2">GX26</strain>
    </source>
</reference>
<proteinExistence type="predicted"/>
<evidence type="ECO:0000313" key="1">
    <source>
        <dbReference type="EMBL" id="MFC6953351.1"/>
    </source>
</evidence>
<sequence length="135" mass="13578">MSRRGWLVLAAAAVVVATTAGTGAFSAVSAERGIQIAVVDDDRAYLGVAVTANVSGNDTTARITVTNQFPQGTTLSAVTATVDGETVSLTPGSTTLDGGDSTTGTVANVTCGDTVTIRASGDGVRVELEREIVCE</sequence>
<evidence type="ECO:0000313" key="2">
    <source>
        <dbReference type="Proteomes" id="UP001596395"/>
    </source>
</evidence>
<gene>
    <name evidence="1" type="ORF">ACFQGB_10800</name>
</gene>
<protein>
    <submittedName>
        <fullName evidence="1">Uncharacterized protein</fullName>
    </submittedName>
</protein>